<accession>A0AAD5VSI5</accession>
<feature type="region of interest" description="Disordered" evidence="14">
    <location>
        <begin position="437"/>
        <end position="482"/>
    </location>
</feature>
<comment type="similarity">
    <text evidence="3">Belongs to the nucleoporin Nup133 family.</text>
</comment>
<sequence length="1632" mass="181358">MATVHAVAKGGFGTGNDLYDRARPSYQPNAIEHIRKALRKPGPYNIVEVGAGTGIFTKALLANPEWNKAIKAYVAAEPSDGMRDTFARTVKDGRIRLENGTFQSTGVEDGWADLVVIAQVAYHWCPDYDLASAEFARILAPNGTVACIWNLEDRDAARWVAGVRNTIEAHEQGSPQFRLFLWKQTFDTPSYKKFFDQPEEFISSYSLVGSEKIVVDRACSKSYIALLPPEKKEEVCQKLREIVRQGEDKEWIDEAAGTFHYPYQTWSLSTNFFPQPPSTYPSFSTMAPKPASTAGKAPASTASKAPVKSDASKTASKSKASSVLKQVHPDTGISNKAMAILNSFVNDIFERIATEASKLASYSKKSTISSREIQTSVRLILPGELAKHAISEGKLHVLFGAGVRVCFGSVWFWPALVPCIEFILKYRRPGRLIMATFTSSPGPAPAPTTRRSSRSGRKAPSPVRKSSRLAARTSTRLSSPSTNDRLQATLMDIDETESVATERSTTRSYGETIFAKSGELTVSFYASLPVEVKQVLRSADFFKDAYNGVVDTVTGFALVASVQTCFVWQHVQAIRGTPTCYIFACPPDDMGANPPLHAFIPHGAAREPGLILVSPSGQVRFWESISIGLAGGENFATMDLDLKEDELVTNFVRADAQAFIATTSSGHLFRLTLTPTGGKYHLVSRLFARPAQSLSLSRLIPSLFGSSNLSPVDAMNAYVSSIALGKPSATGERVVWTLVSERIQKWEIKPEGWEELLLDKNVVGLLKSAVKDAFGIKEDRDQLMDFELIDLGYESEDKLVVLVSYAHTEEVSLMATDTSGTRRVFALVRLSAYGDTFMVESTKSVPYQSTATSGAPTHPRIQFLAGGAVVVVQFGDAVALVARDSDYRDRLELKAVTNRTLGVGAYETDGTLLMLTASTMMRIVVDNEKIEAFDYQTGHINIVKSIMMQAILYGSLPENPLNFSFPPEVDAESLMQAAEQLSMAVLRSAPEVVRKNHDLTSQLNSRKDRLSWLIRFINDNAVLGKMSQRSRQQLATDAEKLYAAHQLWLQYNDLLATNPRISVLNDAVHEFMTEIHEGTHEDVLRAFFRLRVMDVGRLIKKVKEATTSAARNTGRNVLEFLPEANRIVITVLRSAFDYRIHNVGVYGLEMPMINPWTSQPSVIDAVLALFDASTEASEIQAAGGVTQLRNGEPRSQLPELAEILFACIQERLNWLARAAAEDPSVKRDKEELEQRFTLLRPEVLETLRRCGHEHAAFALAEEYRDFSSLAALCNRETVYPPDQNPNAARIQNYINKFQDDFTRELYQWYIQHGELRVMFARDDEPGYSDRFFAEKPNPAISWLDDIGKERFDAASAALLSEGQGAINLEAKHLMLSLGKLAHLAQVYDKGATPSERKLDRFHDELDFVSVHEALVEDLKSALIGVRGRHSLESQIDIIVKGKAAGLTESKGMLHAFKDLVRQLLQGKALSIEGAVDVLTLKDNRETAEDYATALQLVIRASNLPEARRKSALRTVWRRIYLHDDWNAIRKTANVSDAEVSERFKNTALYTVFSIQLPRAKDEEFEISPDESLEIPTLEEMSSRWPGMSPEQIDAIANDYTREMDVLGELELDEELVLRVKELAAQDALWDQE</sequence>
<dbReference type="SMART" id="SM00427">
    <property type="entry name" value="H2B"/>
    <property type="match status" value="1"/>
</dbReference>
<evidence type="ECO:0000256" key="14">
    <source>
        <dbReference type="SAM" id="MobiDB-lite"/>
    </source>
</evidence>
<evidence type="ECO:0000256" key="3">
    <source>
        <dbReference type="ARBA" id="ARBA00005569"/>
    </source>
</evidence>
<keyword evidence="10 13" id="KW-0238">DNA-binding</keyword>
<evidence type="ECO:0000259" key="18">
    <source>
        <dbReference type="Pfam" id="PF08801"/>
    </source>
</evidence>
<evidence type="ECO:0000259" key="17">
    <source>
        <dbReference type="Pfam" id="PF08241"/>
    </source>
</evidence>
<comment type="similarity">
    <text evidence="4 13">Belongs to the histone H2B family.</text>
</comment>
<dbReference type="InterPro" id="IPR009072">
    <property type="entry name" value="Histone-fold"/>
</dbReference>
<comment type="subcellular location">
    <subcellularLocation>
        <location evidence="2">Chromosome</location>
    </subcellularLocation>
    <subcellularLocation>
        <location evidence="1">Nucleus envelope</location>
    </subcellularLocation>
</comment>
<feature type="region of interest" description="Disordered" evidence="14">
    <location>
        <begin position="284"/>
        <end position="314"/>
    </location>
</feature>
<evidence type="ECO:0000256" key="7">
    <source>
        <dbReference type="ARBA" id="ARBA00022816"/>
    </source>
</evidence>
<gene>
    <name evidence="19" type="ORF">NP233_g5610</name>
</gene>
<dbReference type="Pfam" id="PF08241">
    <property type="entry name" value="Methyltransf_11"/>
    <property type="match status" value="1"/>
</dbReference>
<dbReference type="GO" id="GO:0017056">
    <property type="term" value="F:structural constituent of nuclear pore"/>
    <property type="evidence" value="ECO:0007669"/>
    <property type="project" value="InterPro"/>
</dbReference>
<dbReference type="GO" id="GO:0046982">
    <property type="term" value="F:protein heterodimerization activity"/>
    <property type="evidence" value="ECO:0007669"/>
    <property type="project" value="InterPro"/>
</dbReference>
<dbReference type="GO" id="GO:0031080">
    <property type="term" value="C:nuclear pore outer ring"/>
    <property type="evidence" value="ECO:0007669"/>
    <property type="project" value="TreeGrafter"/>
</dbReference>
<dbReference type="PROSITE" id="PS00086">
    <property type="entry name" value="CYTOCHROME_P450"/>
    <property type="match status" value="1"/>
</dbReference>
<comment type="caution">
    <text evidence="19">The sequence shown here is derived from an EMBL/GenBank/DDBJ whole genome shotgun (WGS) entry which is preliminary data.</text>
</comment>
<dbReference type="InterPro" id="IPR015943">
    <property type="entry name" value="WD40/YVTN_repeat-like_dom_sf"/>
</dbReference>
<dbReference type="PROSITE" id="PS00357">
    <property type="entry name" value="HISTONE_H2B"/>
    <property type="match status" value="1"/>
</dbReference>
<keyword evidence="8" id="KW-0653">Protein transport</keyword>
<dbReference type="GO" id="GO:0000972">
    <property type="term" value="P:transcription-dependent tethering of RNA polymerase II gene DNA at nuclear periphery"/>
    <property type="evidence" value="ECO:0007669"/>
    <property type="project" value="TreeGrafter"/>
</dbReference>
<feature type="domain" description="Methyltransferase type 11" evidence="17">
    <location>
        <begin position="47"/>
        <end position="147"/>
    </location>
</feature>
<dbReference type="GO" id="GO:0030527">
    <property type="term" value="F:structural constituent of chromatin"/>
    <property type="evidence" value="ECO:0007669"/>
    <property type="project" value="InterPro"/>
</dbReference>
<dbReference type="InterPro" id="IPR017972">
    <property type="entry name" value="Cyt_P450_CS"/>
</dbReference>
<evidence type="ECO:0000256" key="4">
    <source>
        <dbReference type="ARBA" id="ARBA00006846"/>
    </source>
</evidence>
<feature type="domain" description="Nucleoporin Nup133/Nup155-like N-terminal" evidence="18">
    <location>
        <begin position="520"/>
        <end position="883"/>
    </location>
</feature>
<dbReference type="Pfam" id="PF00125">
    <property type="entry name" value="Histone"/>
    <property type="match status" value="1"/>
</dbReference>
<dbReference type="Gene3D" id="1.20.58.1380">
    <property type="match status" value="1"/>
</dbReference>
<keyword evidence="6 13" id="KW-0158">Chromosome</keyword>
<dbReference type="Gene3D" id="3.40.50.150">
    <property type="entry name" value="Vaccinia Virus protein VP39"/>
    <property type="match status" value="1"/>
</dbReference>
<evidence type="ECO:0000256" key="8">
    <source>
        <dbReference type="ARBA" id="ARBA00022927"/>
    </source>
</evidence>
<keyword evidence="7" id="KW-0509">mRNA transport</keyword>
<dbReference type="SUPFAM" id="SSF53335">
    <property type="entry name" value="S-adenosyl-L-methionine-dependent methyltransferases"/>
    <property type="match status" value="1"/>
</dbReference>
<dbReference type="InterPro" id="IPR037624">
    <property type="entry name" value="Nup133-like"/>
</dbReference>
<dbReference type="PRINTS" id="PR00621">
    <property type="entry name" value="HISTONEH2B"/>
</dbReference>
<organism evidence="19 20">
    <name type="scientific">Leucocoprinus birnbaumii</name>
    <dbReference type="NCBI Taxonomy" id="56174"/>
    <lineage>
        <taxon>Eukaryota</taxon>
        <taxon>Fungi</taxon>
        <taxon>Dikarya</taxon>
        <taxon>Basidiomycota</taxon>
        <taxon>Agaricomycotina</taxon>
        <taxon>Agaricomycetes</taxon>
        <taxon>Agaricomycetidae</taxon>
        <taxon>Agaricales</taxon>
        <taxon>Agaricineae</taxon>
        <taxon>Agaricaceae</taxon>
        <taxon>Leucocoprinus</taxon>
    </lineage>
</organism>
<dbReference type="PANTHER" id="PTHR13405:SF11">
    <property type="entry name" value="NUCLEAR PORE COMPLEX PROTEIN NUP133"/>
    <property type="match status" value="1"/>
</dbReference>
<evidence type="ECO:0000256" key="12">
    <source>
        <dbReference type="ARBA" id="ARBA00023269"/>
    </source>
</evidence>
<keyword evidence="11 13" id="KW-0539">Nucleus</keyword>
<dbReference type="InterPro" id="IPR007187">
    <property type="entry name" value="Nucleoporin_Nup133/Nup155_C"/>
</dbReference>
<evidence type="ECO:0000313" key="20">
    <source>
        <dbReference type="Proteomes" id="UP001213000"/>
    </source>
</evidence>
<dbReference type="SUPFAM" id="SSF117289">
    <property type="entry name" value="Nucleoporin domain"/>
    <property type="match status" value="1"/>
</dbReference>
<dbReference type="InterPro" id="IPR013216">
    <property type="entry name" value="Methyltransf_11"/>
</dbReference>
<dbReference type="GO" id="GO:0016705">
    <property type="term" value="F:oxidoreductase activity, acting on paired donors, with incorporation or reduction of molecular oxygen"/>
    <property type="evidence" value="ECO:0007669"/>
    <property type="project" value="InterPro"/>
</dbReference>
<dbReference type="Pfam" id="PF03177">
    <property type="entry name" value="Nucleoporin_C"/>
    <property type="match status" value="1"/>
</dbReference>
<feature type="compositionally biased region" description="Polar residues" evidence="14">
    <location>
        <begin position="472"/>
        <end position="482"/>
    </location>
</feature>
<proteinExistence type="inferred from homology"/>
<dbReference type="FunFam" id="1.10.20.10:FF:000043">
    <property type="entry name" value="Histone H2B"/>
    <property type="match status" value="1"/>
</dbReference>
<dbReference type="InterPro" id="IPR000558">
    <property type="entry name" value="Histone_H2B"/>
</dbReference>
<dbReference type="GO" id="GO:0003677">
    <property type="term" value="F:DNA binding"/>
    <property type="evidence" value="ECO:0007669"/>
    <property type="project" value="UniProtKB-KW"/>
</dbReference>
<dbReference type="EMBL" id="JANIEX010000336">
    <property type="protein sequence ID" value="KAJ3568595.1"/>
    <property type="molecule type" value="Genomic_DNA"/>
</dbReference>
<feature type="domain" description="Core Histone H2A/H2B/H3" evidence="15">
    <location>
        <begin position="321"/>
        <end position="379"/>
    </location>
</feature>
<evidence type="ECO:0000256" key="9">
    <source>
        <dbReference type="ARBA" id="ARBA00023010"/>
    </source>
</evidence>
<evidence type="ECO:0000259" key="15">
    <source>
        <dbReference type="Pfam" id="PF00125"/>
    </source>
</evidence>
<dbReference type="Proteomes" id="UP001213000">
    <property type="component" value="Unassembled WGS sequence"/>
</dbReference>
<keyword evidence="20" id="KW-1185">Reference proteome</keyword>
<dbReference type="CDD" id="cd22910">
    <property type="entry name" value="HFD_H2B"/>
    <property type="match status" value="1"/>
</dbReference>
<dbReference type="GO" id="GO:0006606">
    <property type="term" value="P:protein import into nucleus"/>
    <property type="evidence" value="ECO:0007669"/>
    <property type="project" value="TreeGrafter"/>
</dbReference>
<dbReference type="InterPro" id="IPR007125">
    <property type="entry name" value="H2A/H2B/H3"/>
</dbReference>
<name>A0AAD5VSI5_9AGAR</name>
<dbReference type="InterPro" id="IPR055333">
    <property type="entry name" value="HISTONE_H2B_site"/>
</dbReference>
<dbReference type="SUPFAM" id="SSF47113">
    <property type="entry name" value="Histone-fold"/>
    <property type="match status" value="1"/>
</dbReference>
<keyword evidence="12 13" id="KW-0544">Nucleosome core</keyword>
<evidence type="ECO:0000313" key="19">
    <source>
        <dbReference type="EMBL" id="KAJ3568595.1"/>
    </source>
</evidence>
<dbReference type="CDD" id="cd02440">
    <property type="entry name" value="AdoMet_MTases"/>
    <property type="match status" value="1"/>
</dbReference>
<dbReference type="GO" id="GO:0000786">
    <property type="term" value="C:nucleosome"/>
    <property type="evidence" value="ECO:0007669"/>
    <property type="project" value="UniProtKB-KW"/>
</dbReference>
<evidence type="ECO:0000256" key="5">
    <source>
        <dbReference type="ARBA" id="ARBA00022448"/>
    </source>
</evidence>
<dbReference type="GO" id="GO:0016973">
    <property type="term" value="P:poly(A)+ mRNA export from nucleus"/>
    <property type="evidence" value="ECO:0007669"/>
    <property type="project" value="TreeGrafter"/>
</dbReference>
<evidence type="ECO:0000256" key="2">
    <source>
        <dbReference type="ARBA" id="ARBA00004286"/>
    </source>
</evidence>
<dbReference type="Gene3D" id="2.130.10.10">
    <property type="entry name" value="YVTN repeat-like/Quinoprotein amine dehydrogenase"/>
    <property type="match status" value="1"/>
</dbReference>
<evidence type="ECO:0000256" key="13">
    <source>
        <dbReference type="RuleBase" id="RU000451"/>
    </source>
</evidence>
<dbReference type="InterPro" id="IPR029063">
    <property type="entry name" value="SAM-dependent_MTases_sf"/>
</dbReference>
<evidence type="ECO:0000256" key="6">
    <source>
        <dbReference type="ARBA" id="ARBA00022454"/>
    </source>
</evidence>
<dbReference type="Pfam" id="PF08801">
    <property type="entry name" value="Nucleoporin_N"/>
    <property type="match status" value="1"/>
</dbReference>
<comment type="subunit">
    <text evidence="13">The nucleosome is a histone octamer containing two molecules each of H2A, H2B, H3 and H4 assembled in one H3-H4 heterotetramer and two H2A-H2B heterodimers. The octamer wraps approximately 147 bp of DNA.</text>
</comment>
<dbReference type="InterPro" id="IPR014908">
    <property type="entry name" value="Nucleoporin_Nup133/Nup155_N"/>
</dbReference>
<dbReference type="GO" id="GO:0008757">
    <property type="term" value="F:S-adenosylmethionine-dependent methyltransferase activity"/>
    <property type="evidence" value="ECO:0007669"/>
    <property type="project" value="InterPro"/>
</dbReference>
<keyword evidence="5" id="KW-0813">Transport</keyword>
<dbReference type="GO" id="GO:0005506">
    <property type="term" value="F:iron ion binding"/>
    <property type="evidence" value="ECO:0007669"/>
    <property type="project" value="InterPro"/>
</dbReference>
<evidence type="ECO:0000259" key="16">
    <source>
        <dbReference type="Pfam" id="PF03177"/>
    </source>
</evidence>
<evidence type="ECO:0000256" key="1">
    <source>
        <dbReference type="ARBA" id="ARBA00004259"/>
    </source>
</evidence>
<dbReference type="PANTHER" id="PTHR13405">
    <property type="entry name" value="NUCLEAR PORE COMPLEX PROTEIN NUP133"/>
    <property type="match status" value="1"/>
</dbReference>
<feature type="domain" description="Nucleoporin Nup133/Nup155-like C-terminal" evidence="16">
    <location>
        <begin position="1213"/>
        <end position="1612"/>
    </location>
</feature>
<reference evidence="19" key="1">
    <citation type="submission" date="2022-07" db="EMBL/GenBank/DDBJ databases">
        <title>Genome Sequence of Leucocoprinus birnbaumii.</title>
        <authorList>
            <person name="Buettner E."/>
        </authorList>
    </citation>
    <scope>NUCLEOTIDE SEQUENCE</scope>
    <source>
        <strain evidence="19">VT141</strain>
    </source>
</reference>
<protein>
    <recommendedName>
        <fullName evidence="13">Histone H2B</fullName>
    </recommendedName>
</protein>
<dbReference type="Gene3D" id="1.10.20.10">
    <property type="entry name" value="Histone, subunit A"/>
    <property type="match status" value="1"/>
</dbReference>
<evidence type="ECO:0000256" key="11">
    <source>
        <dbReference type="ARBA" id="ARBA00023242"/>
    </source>
</evidence>
<keyword evidence="9" id="KW-0811">Translocation</keyword>
<evidence type="ECO:0000256" key="10">
    <source>
        <dbReference type="ARBA" id="ARBA00023125"/>
    </source>
</evidence>